<proteinExistence type="predicted"/>
<feature type="region of interest" description="Disordered" evidence="1">
    <location>
        <begin position="1"/>
        <end position="235"/>
    </location>
</feature>
<dbReference type="Proteomes" id="UP000887226">
    <property type="component" value="Unassembled WGS sequence"/>
</dbReference>
<feature type="region of interest" description="Disordered" evidence="1">
    <location>
        <begin position="291"/>
        <end position="331"/>
    </location>
</feature>
<gene>
    <name evidence="2" type="ORF">BJ878DRAFT_414526</name>
</gene>
<organism evidence="2 3">
    <name type="scientific">Calycina marina</name>
    <dbReference type="NCBI Taxonomy" id="1763456"/>
    <lineage>
        <taxon>Eukaryota</taxon>
        <taxon>Fungi</taxon>
        <taxon>Dikarya</taxon>
        <taxon>Ascomycota</taxon>
        <taxon>Pezizomycotina</taxon>
        <taxon>Leotiomycetes</taxon>
        <taxon>Helotiales</taxon>
        <taxon>Pezizellaceae</taxon>
        <taxon>Calycina</taxon>
    </lineage>
</organism>
<reference evidence="2" key="1">
    <citation type="journal article" date="2021" name="IMA Fungus">
        <title>Genomic characterization of three marine fungi, including Emericellopsis atlantica sp. nov. with signatures of a generalist lifestyle and marine biomass degradation.</title>
        <authorList>
            <person name="Hagestad O.C."/>
            <person name="Hou L."/>
            <person name="Andersen J.H."/>
            <person name="Hansen E.H."/>
            <person name="Altermark B."/>
            <person name="Li C."/>
            <person name="Kuhnert E."/>
            <person name="Cox R.J."/>
            <person name="Crous P.W."/>
            <person name="Spatafora J.W."/>
            <person name="Lail K."/>
            <person name="Amirebrahimi M."/>
            <person name="Lipzen A."/>
            <person name="Pangilinan J."/>
            <person name="Andreopoulos W."/>
            <person name="Hayes R.D."/>
            <person name="Ng V."/>
            <person name="Grigoriev I.V."/>
            <person name="Jackson S.A."/>
            <person name="Sutton T.D.S."/>
            <person name="Dobson A.D.W."/>
            <person name="Rama T."/>
        </authorList>
    </citation>
    <scope>NUCLEOTIDE SEQUENCE</scope>
    <source>
        <strain evidence="2">TRa3180A</strain>
    </source>
</reference>
<feature type="compositionally biased region" description="Low complexity" evidence="1">
    <location>
        <begin position="65"/>
        <end position="84"/>
    </location>
</feature>
<dbReference type="OrthoDB" id="2590867at2759"/>
<feature type="compositionally biased region" description="Pro residues" evidence="1">
    <location>
        <begin position="98"/>
        <end position="115"/>
    </location>
</feature>
<evidence type="ECO:0000313" key="3">
    <source>
        <dbReference type="Proteomes" id="UP000887226"/>
    </source>
</evidence>
<feature type="compositionally biased region" description="Low complexity" evidence="1">
    <location>
        <begin position="22"/>
        <end position="39"/>
    </location>
</feature>
<name>A0A9P7Z9G7_9HELO</name>
<keyword evidence="3" id="KW-1185">Reference proteome</keyword>
<protein>
    <submittedName>
        <fullName evidence="2">Uncharacterized protein</fullName>
    </submittedName>
</protein>
<feature type="compositionally biased region" description="Polar residues" evidence="1">
    <location>
        <begin position="142"/>
        <end position="158"/>
    </location>
</feature>
<feature type="compositionally biased region" description="Polar residues" evidence="1">
    <location>
        <begin position="40"/>
        <end position="59"/>
    </location>
</feature>
<feature type="compositionally biased region" description="Basic and acidic residues" evidence="1">
    <location>
        <begin position="295"/>
        <end position="305"/>
    </location>
</feature>
<feature type="compositionally biased region" description="Low complexity" evidence="1">
    <location>
        <begin position="204"/>
        <end position="219"/>
    </location>
</feature>
<evidence type="ECO:0000256" key="1">
    <source>
        <dbReference type="SAM" id="MobiDB-lite"/>
    </source>
</evidence>
<dbReference type="EMBL" id="MU253768">
    <property type="protein sequence ID" value="KAG9247592.1"/>
    <property type="molecule type" value="Genomic_DNA"/>
</dbReference>
<evidence type="ECO:0000313" key="2">
    <source>
        <dbReference type="EMBL" id="KAG9247592.1"/>
    </source>
</evidence>
<comment type="caution">
    <text evidence="2">The sequence shown here is derived from an EMBL/GenBank/DDBJ whole genome shotgun (WGS) entry which is preliminary data.</text>
</comment>
<sequence>MGLFKHKNKETQRPDLVPISEPAQNLPVNPNPPQQNSFNDSTYYSGSDVSRPDPQSQPEASKPPGTTVTTTTTTTTTTTVVTEDGGTETEVHPYDPSTDPPPQQSETTYPPPTTKPTPQDLALQARQEPQYELPTPSPLYPQENNPASSVQISNSTSGGRAIPPRSKLRKSRDLHPAAAKAPTQYPQVEPLRTNSPHVHDPHTSVDSAVAVSPTSPVVPGRVETPNFSRPDAAAHVSRREGLLKAAKGLHGAGDAIRGTVNGTIARGTGDAAEQERARVIKERGMVDFNSSGLREGFREKAEGRMRTRRRSGSANPGEGQGHVLDRVDEVR</sequence>
<accession>A0A9P7Z9G7</accession>
<dbReference type="AlphaFoldDB" id="A0A9P7Z9G7"/>